<dbReference type="Proteomes" id="UP000315783">
    <property type="component" value="Unassembled WGS sequence"/>
</dbReference>
<organism evidence="1 2">
    <name type="scientific">Cordyceps javanica</name>
    <dbReference type="NCBI Taxonomy" id="43265"/>
    <lineage>
        <taxon>Eukaryota</taxon>
        <taxon>Fungi</taxon>
        <taxon>Dikarya</taxon>
        <taxon>Ascomycota</taxon>
        <taxon>Pezizomycotina</taxon>
        <taxon>Sordariomycetes</taxon>
        <taxon>Hypocreomycetidae</taxon>
        <taxon>Hypocreales</taxon>
        <taxon>Cordycipitaceae</taxon>
        <taxon>Cordyceps</taxon>
    </lineage>
</organism>
<name>A0A545V241_9HYPO</name>
<evidence type="ECO:0000313" key="2">
    <source>
        <dbReference type="Proteomes" id="UP000315783"/>
    </source>
</evidence>
<comment type="caution">
    <text evidence="1">The sequence shown here is derived from an EMBL/GenBank/DDBJ whole genome shotgun (WGS) entry which is preliminary data.</text>
</comment>
<dbReference type="AlphaFoldDB" id="A0A545V241"/>
<sequence>MEPSGWYRMSALIRCKRGASQLAEPDISWRKISIGFAPCSLAKRRRVSGAEPLLAQRRIQQPLFVQSCWQLPNRQISYRQAKRKPGNAPGLLATQPAAPSGIKYLELIAASTVKLVDCNTQTTRVLLSNFLYLHNRGYPEMARVWLLQ</sequence>
<protein>
    <submittedName>
        <fullName evidence="1">Uncharacterized protein</fullName>
    </submittedName>
</protein>
<keyword evidence="2" id="KW-1185">Reference proteome</keyword>
<dbReference type="EMBL" id="SPUK01000007">
    <property type="protein sequence ID" value="TQV95784.1"/>
    <property type="molecule type" value="Genomic_DNA"/>
</dbReference>
<gene>
    <name evidence="1" type="ORF">IF1G_05613</name>
</gene>
<proteinExistence type="predicted"/>
<accession>A0A545V241</accession>
<reference evidence="1 2" key="1">
    <citation type="journal article" date="2019" name="Appl. Microbiol. Biotechnol.">
        <title>Genome sequence of Isaria javanica and comparative genome analysis insights into family S53 peptidase evolution in fungal entomopathogens.</title>
        <authorList>
            <person name="Lin R."/>
            <person name="Zhang X."/>
            <person name="Xin B."/>
            <person name="Zou M."/>
            <person name="Gao Y."/>
            <person name="Qin F."/>
            <person name="Hu Q."/>
            <person name="Xie B."/>
            <person name="Cheng X."/>
        </authorList>
    </citation>
    <scope>NUCLEOTIDE SEQUENCE [LARGE SCALE GENOMIC DNA]</scope>
    <source>
        <strain evidence="1 2">IJ1G</strain>
    </source>
</reference>
<evidence type="ECO:0000313" key="1">
    <source>
        <dbReference type="EMBL" id="TQV95784.1"/>
    </source>
</evidence>